<comment type="caution">
    <text evidence="2">The sequence shown here is derived from an EMBL/GenBank/DDBJ whole genome shotgun (WGS) entry which is preliminary data.</text>
</comment>
<dbReference type="EMBL" id="ML996141">
    <property type="protein sequence ID" value="KAF2734956.1"/>
    <property type="molecule type" value="Genomic_DNA"/>
</dbReference>
<feature type="region of interest" description="Disordered" evidence="1">
    <location>
        <begin position="70"/>
        <end position="101"/>
    </location>
</feature>
<feature type="compositionally biased region" description="Polar residues" evidence="1">
    <location>
        <begin position="80"/>
        <end position="97"/>
    </location>
</feature>
<evidence type="ECO:0000313" key="2">
    <source>
        <dbReference type="EMBL" id="KAF2734956.1"/>
    </source>
</evidence>
<accession>A0A9P4V352</accession>
<dbReference type="Proteomes" id="UP000799444">
    <property type="component" value="Unassembled WGS sequence"/>
</dbReference>
<dbReference type="OrthoDB" id="3764847at2759"/>
<gene>
    <name evidence="2" type="ORF">EJ04DRAFT_224013</name>
</gene>
<protein>
    <submittedName>
        <fullName evidence="2">Uncharacterized protein</fullName>
    </submittedName>
</protein>
<dbReference type="AlphaFoldDB" id="A0A9P4V352"/>
<evidence type="ECO:0000256" key="1">
    <source>
        <dbReference type="SAM" id="MobiDB-lite"/>
    </source>
</evidence>
<feature type="region of interest" description="Disordered" evidence="1">
    <location>
        <begin position="153"/>
        <end position="176"/>
    </location>
</feature>
<reference evidence="2" key="1">
    <citation type="journal article" date="2020" name="Stud. Mycol.">
        <title>101 Dothideomycetes genomes: a test case for predicting lifestyles and emergence of pathogens.</title>
        <authorList>
            <person name="Haridas S."/>
            <person name="Albert R."/>
            <person name="Binder M."/>
            <person name="Bloem J."/>
            <person name="Labutti K."/>
            <person name="Salamov A."/>
            <person name="Andreopoulos B."/>
            <person name="Baker S."/>
            <person name="Barry K."/>
            <person name="Bills G."/>
            <person name="Bluhm B."/>
            <person name="Cannon C."/>
            <person name="Castanera R."/>
            <person name="Culley D."/>
            <person name="Daum C."/>
            <person name="Ezra D."/>
            <person name="Gonzalez J."/>
            <person name="Henrissat B."/>
            <person name="Kuo A."/>
            <person name="Liang C."/>
            <person name="Lipzen A."/>
            <person name="Lutzoni F."/>
            <person name="Magnuson J."/>
            <person name="Mondo S."/>
            <person name="Nolan M."/>
            <person name="Ohm R."/>
            <person name="Pangilinan J."/>
            <person name="Park H.-J."/>
            <person name="Ramirez L."/>
            <person name="Alfaro M."/>
            <person name="Sun H."/>
            <person name="Tritt A."/>
            <person name="Yoshinaga Y."/>
            <person name="Zwiers L.-H."/>
            <person name="Turgeon B."/>
            <person name="Goodwin S."/>
            <person name="Spatafora J."/>
            <person name="Crous P."/>
            <person name="Grigoriev I."/>
        </authorList>
    </citation>
    <scope>NUCLEOTIDE SEQUENCE</scope>
    <source>
        <strain evidence="2">CBS 125425</strain>
    </source>
</reference>
<name>A0A9P4V352_9PLEO</name>
<evidence type="ECO:0000313" key="3">
    <source>
        <dbReference type="Proteomes" id="UP000799444"/>
    </source>
</evidence>
<keyword evidence="3" id="KW-1185">Reference proteome</keyword>
<proteinExistence type="predicted"/>
<sequence length="201" mass="22048">MSIPNTPPPYNPSALTPTQQFALLSNTLSLPLPRLHHVSTPWMNSLSPAILHTFLVKKRTELDLIRAETSHAPLVPNSPAPQDTDSASSLPNSQAQSTRRKCADLTIDTVSSTHVIETPNPAPTTAVSLLDTRSPLSPTFGPRRNELFSGTTLRRRSAPHSPAASPSPSPLPRGQRRVLLAQDRVKRVLWEAAWAEIERER</sequence>
<organism evidence="2 3">
    <name type="scientific">Polyplosphaeria fusca</name>
    <dbReference type="NCBI Taxonomy" id="682080"/>
    <lineage>
        <taxon>Eukaryota</taxon>
        <taxon>Fungi</taxon>
        <taxon>Dikarya</taxon>
        <taxon>Ascomycota</taxon>
        <taxon>Pezizomycotina</taxon>
        <taxon>Dothideomycetes</taxon>
        <taxon>Pleosporomycetidae</taxon>
        <taxon>Pleosporales</taxon>
        <taxon>Tetraplosphaeriaceae</taxon>
        <taxon>Polyplosphaeria</taxon>
    </lineage>
</organism>